<dbReference type="Proteomes" id="UP000789524">
    <property type="component" value="Unassembled WGS sequence"/>
</dbReference>
<reference evidence="2" key="1">
    <citation type="submission" date="2021-09" db="EMBL/GenBank/DDBJ databases">
        <authorList>
            <person name="Martin H S."/>
        </authorList>
    </citation>
    <scope>NUCLEOTIDE SEQUENCE</scope>
</reference>
<feature type="region of interest" description="Disordered" evidence="1">
    <location>
        <begin position="103"/>
        <end position="133"/>
    </location>
</feature>
<name>A0A8J2VZY6_9NEOP</name>
<gene>
    <name evidence="2" type="ORF">DCHRY22_LOCUS3122</name>
</gene>
<protein>
    <submittedName>
        <fullName evidence="2">(African queen) hypothetical protein</fullName>
    </submittedName>
</protein>
<proteinExistence type="predicted"/>
<evidence type="ECO:0000313" key="2">
    <source>
        <dbReference type="EMBL" id="CAG9561655.1"/>
    </source>
</evidence>
<evidence type="ECO:0000313" key="3">
    <source>
        <dbReference type="Proteomes" id="UP000789524"/>
    </source>
</evidence>
<sequence>MLPFVTSLIFELVPKYGITGYWRLYGYVQVPKCLPRRKLDRFSPHLSLCTTRAASEVKEYMTACPRNRAARRCEPPSRYKWNIVNVRAEGVVGAARRVLGLEPARRGSSSSTRGEAPPGTGGRAVNGESARSPYSVRGVDSFHFCKKSIVREHEMR</sequence>
<dbReference type="EMBL" id="CAKASE010000047">
    <property type="protein sequence ID" value="CAG9561655.1"/>
    <property type="molecule type" value="Genomic_DNA"/>
</dbReference>
<accession>A0A8J2VZY6</accession>
<comment type="caution">
    <text evidence="2">The sequence shown here is derived from an EMBL/GenBank/DDBJ whole genome shotgun (WGS) entry which is preliminary data.</text>
</comment>
<organism evidence="2 3">
    <name type="scientific">Danaus chrysippus</name>
    <name type="common">African queen</name>
    <dbReference type="NCBI Taxonomy" id="151541"/>
    <lineage>
        <taxon>Eukaryota</taxon>
        <taxon>Metazoa</taxon>
        <taxon>Ecdysozoa</taxon>
        <taxon>Arthropoda</taxon>
        <taxon>Hexapoda</taxon>
        <taxon>Insecta</taxon>
        <taxon>Pterygota</taxon>
        <taxon>Neoptera</taxon>
        <taxon>Endopterygota</taxon>
        <taxon>Lepidoptera</taxon>
        <taxon>Glossata</taxon>
        <taxon>Ditrysia</taxon>
        <taxon>Papilionoidea</taxon>
        <taxon>Nymphalidae</taxon>
        <taxon>Danainae</taxon>
        <taxon>Danaini</taxon>
        <taxon>Danaina</taxon>
        <taxon>Danaus</taxon>
        <taxon>Anosia</taxon>
    </lineage>
</organism>
<evidence type="ECO:0000256" key="1">
    <source>
        <dbReference type="SAM" id="MobiDB-lite"/>
    </source>
</evidence>
<keyword evidence="3" id="KW-1185">Reference proteome</keyword>
<dbReference type="AlphaFoldDB" id="A0A8J2VZY6"/>